<evidence type="ECO:0000313" key="3">
    <source>
        <dbReference type="EMBL" id="PNV57007.1"/>
    </source>
</evidence>
<comment type="caution">
    <text evidence="3">The sequence shown here is derived from an EMBL/GenBank/DDBJ whole genome shotgun (WGS) entry which is preliminary data.</text>
</comment>
<accession>A0A2K2TG67</accession>
<name>A0A2K2TG67_LIMFE</name>
<evidence type="ECO:0000313" key="4">
    <source>
        <dbReference type="Proteomes" id="UP000236514"/>
    </source>
</evidence>
<sequence>MINGRYNAVIEWLCDYAESLSIRVKIMDSAPSAWSSVASPELRLIYFNPNWKPVLEQPAILAHEIAHIVVQSECIFPCESSTVREKVESEANRIAVKLLITYYEDHEGEIGTDNIMQFLERFGVPSYIINNLKWSAYRGGSFSGQKEHTFYLY</sequence>
<dbReference type="Proteomes" id="UP000466799">
    <property type="component" value="Unassembled WGS sequence"/>
</dbReference>
<gene>
    <name evidence="3" type="ORF">C1Y38_10570</name>
    <name evidence="2" type="ORF">GC247_09525</name>
</gene>
<evidence type="ECO:0000259" key="1">
    <source>
        <dbReference type="Pfam" id="PF06114"/>
    </source>
</evidence>
<proteinExistence type="predicted"/>
<evidence type="ECO:0000313" key="2">
    <source>
        <dbReference type="EMBL" id="MPQ36074.1"/>
    </source>
</evidence>
<evidence type="ECO:0000313" key="5">
    <source>
        <dbReference type="Proteomes" id="UP000466799"/>
    </source>
</evidence>
<dbReference type="Pfam" id="PF06114">
    <property type="entry name" value="Peptidase_M78"/>
    <property type="match status" value="1"/>
</dbReference>
<dbReference type="InterPro" id="IPR010359">
    <property type="entry name" value="IrrE_HExxH"/>
</dbReference>
<reference evidence="3 4" key="1">
    <citation type="submission" date="2018-01" db="EMBL/GenBank/DDBJ databases">
        <title>Draft genome sequence of the feruloyl esterase-producing strain Lactobacillus fermentum CRL 1446, isolated from artisanal goat milk cheese.</title>
        <authorList>
            <person name="Abeijon Mukdsi M.C."/>
            <person name="Saavedra L."/>
            <person name="Gauffin Cano M.P."/>
            <person name="Hebert E.M."/>
            <person name="Medina R.B."/>
        </authorList>
    </citation>
    <scope>NUCLEOTIDE SEQUENCE [LARGE SCALE GENOMIC DNA]</scope>
    <source>
        <strain evidence="3 4">CRL 1446</strain>
    </source>
</reference>
<dbReference type="AlphaFoldDB" id="A0A2K2TG67"/>
<organism evidence="3 4">
    <name type="scientific">Limosilactobacillus fermentum</name>
    <name type="common">Lactobacillus fermentum</name>
    <dbReference type="NCBI Taxonomy" id="1613"/>
    <lineage>
        <taxon>Bacteria</taxon>
        <taxon>Bacillati</taxon>
        <taxon>Bacillota</taxon>
        <taxon>Bacilli</taxon>
        <taxon>Lactobacillales</taxon>
        <taxon>Lactobacillaceae</taxon>
        <taxon>Limosilactobacillus</taxon>
    </lineage>
</organism>
<protein>
    <submittedName>
        <fullName evidence="3">ImmA/IrrE family metallo-endopeptidase</fullName>
    </submittedName>
</protein>
<feature type="domain" description="IrrE N-terminal-like" evidence="1">
    <location>
        <begin position="17"/>
        <end position="125"/>
    </location>
</feature>
<dbReference type="Proteomes" id="UP000236514">
    <property type="component" value="Unassembled WGS sequence"/>
</dbReference>
<dbReference type="RefSeq" id="WP_021349921.1">
    <property type="nucleotide sequence ID" value="NZ_CP021104.1"/>
</dbReference>
<reference evidence="2 5" key="2">
    <citation type="submission" date="2019-10" db="EMBL/GenBank/DDBJ databases">
        <title>Genome Sequencing and assembly of Lactobacillus fermentum I2, a lactic acid bacteria.</title>
        <authorList>
            <person name="Lopes L.S."/>
            <person name="Persinoti G.F."/>
            <person name="Riano-Pachon D.M."/>
            <person name="Labate C.A."/>
        </authorList>
    </citation>
    <scope>NUCLEOTIDE SEQUENCE [LARGE SCALE GENOMIC DNA]</scope>
    <source>
        <strain evidence="2 5">I2</strain>
    </source>
</reference>
<dbReference type="EMBL" id="WHJL01000135">
    <property type="protein sequence ID" value="MPQ36074.1"/>
    <property type="molecule type" value="Genomic_DNA"/>
</dbReference>
<dbReference type="EMBL" id="POTQ01000036">
    <property type="protein sequence ID" value="PNV57007.1"/>
    <property type="molecule type" value="Genomic_DNA"/>
</dbReference>
<dbReference type="Gene3D" id="1.10.10.2910">
    <property type="match status" value="1"/>
</dbReference>